<dbReference type="AlphaFoldDB" id="A0A329YA86"/>
<evidence type="ECO:0000313" key="1">
    <source>
        <dbReference type="EMBL" id="RAX40357.1"/>
    </source>
</evidence>
<organism evidence="1 2">
    <name type="scientific">Rhizobium tropici</name>
    <dbReference type="NCBI Taxonomy" id="398"/>
    <lineage>
        <taxon>Bacteria</taxon>
        <taxon>Pseudomonadati</taxon>
        <taxon>Pseudomonadota</taxon>
        <taxon>Alphaproteobacteria</taxon>
        <taxon>Hyphomicrobiales</taxon>
        <taxon>Rhizobiaceae</taxon>
        <taxon>Rhizobium/Agrobacterium group</taxon>
        <taxon>Rhizobium</taxon>
    </lineage>
</organism>
<name>A0A329YA86_RHITR</name>
<dbReference type="EMBL" id="QMKK01000042">
    <property type="protein sequence ID" value="RAX40357.1"/>
    <property type="molecule type" value="Genomic_DNA"/>
</dbReference>
<gene>
    <name evidence="1" type="ORF">DQ393_17215</name>
</gene>
<reference evidence="1 2" key="1">
    <citation type="submission" date="2018-06" db="EMBL/GenBank/DDBJ databases">
        <title>Whole Genome Sequence of an efficient microsymbiont, Rhizobium tropici.</title>
        <authorList>
            <person name="Srinivasan R."/>
            <person name="Singh H.V."/>
            <person name="Srivastava R."/>
            <person name="Kumari B."/>
            <person name="Radhakrishna A."/>
        </authorList>
    </citation>
    <scope>NUCLEOTIDE SEQUENCE [LARGE SCALE GENOMIC DNA]</scope>
    <source>
        <strain evidence="1 2">IGFRI Rhizo-19</strain>
    </source>
</reference>
<dbReference type="Proteomes" id="UP000251205">
    <property type="component" value="Unassembled WGS sequence"/>
</dbReference>
<comment type="caution">
    <text evidence="1">The sequence shown here is derived from an EMBL/GenBank/DDBJ whole genome shotgun (WGS) entry which is preliminary data.</text>
</comment>
<sequence length="93" mass="10494">MNRVEGSLIGLWDLEIALSIATSVKSFFLRGDMSAAFRATMRILLKSNPTVADIGFSKKVYLFSRSQTQCHHSLCDFREVSGNDLRPPMRRLS</sequence>
<proteinExistence type="predicted"/>
<accession>A0A329YA86</accession>
<protein>
    <submittedName>
        <fullName evidence="1">Uncharacterized protein</fullName>
    </submittedName>
</protein>
<evidence type="ECO:0000313" key="2">
    <source>
        <dbReference type="Proteomes" id="UP000251205"/>
    </source>
</evidence>